<sequence>MAVPTEPATRPKRAWSSPPAARPWGIPAGGAGGFVSRCSAGWTCSSAALGDGRLHGGHFVPRGTKPAAPEVSHEWSHVRSLPNVVVCSAGHPRRPRPRADGTILTSTKPQPRHVHWSTESPDGRAPAGKCPLPLSSSQSSCPALSSVRGCRGSPATLTSSTPERPSSLAPGGGRGPQAGETGCEPTVTGRWAPAAVPCGQTALVPLAPCGSDSCVPRSEHGHPRLLAGRFRERGDTFRHLQEPRGSWGPTFTAGRPRGGRGSPCVLPHGRDARWTGPPRAPHASADHKTWPRRCFSWTLSRVTEAGGTAGWLPRDTRPRRPASAFHSWIPFVETKTHGCVLETERGKLWNTSSQDT</sequence>
<name>A0A6P6C4M7_PTEVA</name>
<feature type="compositionally biased region" description="Low complexity" evidence="1">
    <location>
        <begin position="131"/>
        <end position="146"/>
    </location>
</feature>
<dbReference type="RefSeq" id="XP_023382115.1">
    <property type="nucleotide sequence ID" value="XM_023526347.1"/>
</dbReference>
<dbReference type="KEGG" id="pvp:111734159"/>
<feature type="region of interest" description="Disordered" evidence="1">
    <location>
        <begin position="240"/>
        <end position="262"/>
    </location>
</feature>
<organism evidence="2 3">
    <name type="scientific">Pteropus vampyrus</name>
    <name type="common">Large flying fox</name>
    <dbReference type="NCBI Taxonomy" id="132908"/>
    <lineage>
        <taxon>Eukaryota</taxon>
        <taxon>Metazoa</taxon>
        <taxon>Chordata</taxon>
        <taxon>Craniata</taxon>
        <taxon>Vertebrata</taxon>
        <taxon>Euteleostomi</taxon>
        <taxon>Mammalia</taxon>
        <taxon>Eutheria</taxon>
        <taxon>Laurasiatheria</taxon>
        <taxon>Chiroptera</taxon>
        <taxon>Yinpterochiroptera</taxon>
        <taxon>Pteropodoidea</taxon>
        <taxon>Pteropodidae</taxon>
        <taxon>Pteropodinae</taxon>
        <taxon>Pteropus</taxon>
    </lineage>
</organism>
<dbReference type="GeneID" id="111734159"/>
<proteinExistence type="predicted"/>
<keyword evidence="2" id="KW-1185">Reference proteome</keyword>
<evidence type="ECO:0000256" key="1">
    <source>
        <dbReference type="SAM" id="MobiDB-lite"/>
    </source>
</evidence>
<dbReference type="AlphaFoldDB" id="A0A6P6C4M7"/>
<evidence type="ECO:0000313" key="2">
    <source>
        <dbReference type="Proteomes" id="UP000515202"/>
    </source>
</evidence>
<evidence type="ECO:0000313" key="3">
    <source>
        <dbReference type="RefSeq" id="XP_023382115.1"/>
    </source>
</evidence>
<reference evidence="3" key="1">
    <citation type="submission" date="2025-08" db="UniProtKB">
        <authorList>
            <consortium name="RefSeq"/>
        </authorList>
    </citation>
    <scope>IDENTIFICATION</scope>
    <source>
        <tissue evidence="3">Kidney</tissue>
    </source>
</reference>
<feature type="region of interest" description="Disordered" evidence="1">
    <location>
        <begin position="88"/>
        <end position="187"/>
    </location>
</feature>
<protein>
    <submittedName>
        <fullName evidence="3">Uncharacterized protein LOC111734159</fullName>
    </submittedName>
</protein>
<feature type="region of interest" description="Disordered" evidence="1">
    <location>
        <begin position="1"/>
        <end position="23"/>
    </location>
</feature>
<accession>A0A6P6C4M7</accession>
<feature type="compositionally biased region" description="Polar residues" evidence="1">
    <location>
        <begin position="155"/>
        <end position="164"/>
    </location>
</feature>
<dbReference type="Proteomes" id="UP000515202">
    <property type="component" value="Unplaced"/>
</dbReference>
<gene>
    <name evidence="3" type="primary">LOC111734159</name>
</gene>